<dbReference type="EMBL" id="FOAW01000021">
    <property type="protein sequence ID" value="SEM05668.1"/>
    <property type="molecule type" value="Genomic_DNA"/>
</dbReference>
<evidence type="ECO:0000313" key="3">
    <source>
        <dbReference type="Proteomes" id="UP000198677"/>
    </source>
</evidence>
<sequence>MSGHVFVAPEALISAATQLDALAARLEATVRVNAPALHLAPAGSEEVSAMVASSFNSVADSFLPSAATGITELRIAADTLRKHAAEYENQDHSLGASLAAGM</sequence>
<dbReference type="Pfam" id="PF00934">
    <property type="entry name" value="PE"/>
    <property type="match status" value="1"/>
</dbReference>
<dbReference type="RefSeq" id="WP_072750782.1">
    <property type="nucleotide sequence ID" value="NZ_FOAW01000021.1"/>
</dbReference>
<dbReference type="InterPro" id="IPR000084">
    <property type="entry name" value="PE-PGRS_N"/>
</dbReference>
<dbReference type="SUPFAM" id="SSF140459">
    <property type="entry name" value="PE/PPE dimer-like"/>
    <property type="match status" value="1"/>
</dbReference>
<dbReference type="AlphaFoldDB" id="A0A1H7V9P6"/>
<dbReference type="OrthoDB" id="4571215at2"/>
<dbReference type="Proteomes" id="UP000198677">
    <property type="component" value="Unassembled WGS sequence"/>
</dbReference>
<proteinExistence type="predicted"/>
<reference evidence="3" key="1">
    <citation type="submission" date="2016-10" db="EMBL/GenBank/DDBJ databases">
        <authorList>
            <person name="Varghese N."/>
            <person name="Submissions S."/>
        </authorList>
    </citation>
    <scope>NUCLEOTIDE SEQUENCE [LARGE SCALE GENOMIC DNA]</scope>
    <source>
        <strain evidence="3">DSM 44675</strain>
    </source>
</reference>
<keyword evidence="3" id="KW-1185">Reference proteome</keyword>
<evidence type="ECO:0000313" key="2">
    <source>
        <dbReference type="EMBL" id="SEM05668.1"/>
    </source>
</evidence>
<feature type="domain" description="PE" evidence="1">
    <location>
        <begin position="5"/>
        <end position="92"/>
    </location>
</feature>
<evidence type="ECO:0000259" key="1">
    <source>
        <dbReference type="Pfam" id="PF00934"/>
    </source>
</evidence>
<gene>
    <name evidence="2" type="ORF">SAMN05444583_12128</name>
</gene>
<name>A0A1H7V9P6_9NOCA</name>
<dbReference type="Gene3D" id="1.10.287.850">
    <property type="entry name" value="HP0062-like domain"/>
    <property type="match status" value="1"/>
</dbReference>
<protein>
    <submittedName>
        <fullName evidence="2">PE family protein</fullName>
    </submittedName>
</protein>
<organism evidence="2 3">
    <name type="scientific">Rhodococcus maanshanensis</name>
    <dbReference type="NCBI Taxonomy" id="183556"/>
    <lineage>
        <taxon>Bacteria</taxon>
        <taxon>Bacillati</taxon>
        <taxon>Actinomycetota</taxon>
        <taxon>Actinomycetes</taxon>
        <taxon>Mycobacteriales</taxon>
        <taxon>Nocardiaceae</taxon>
        <taxon>Rhodococcus</taxon>
    </lineage>
</organism>
<dbReference type="InterPro" id="IPR038332">
    <property type="entry name" value="PPE_sf"/>
</dbReference>
<accession>A0A1H7V9P6</accession>